<dbReference type="PROSITE" id="PS01010">
    <property type="entry name" value="CRISP_2"/>
    <property type="match status" value="1"/>
</dbReference>
<dbReference type="SMART" id="SM00198">
    <property type="entry name" value="SCP"/>
    <property type="match status" value="1"/>
</dbReference>
<dbReference type="PRINTS" id="PR00837">
    <property type="entry name" value="V5TPXLIKE"/>
</dbReference>
<organism evidence="4 5">
    <name type="scientific">Staurois parvus</name>
    <dbReference type="NCBI Taxonomy" id="386267"/>
    <lineage>
        <taxon>Eukaryota</taxon>
        <taxon>Metazoa</taxon>
        <taxon>Chordata</taxon>
        <taxon>Craniata</taxon>
        <taxon>Vertebrata</taxon>
        <taxon>Euteleostomi</taxon>
        <taxon>Amphibia</taxon>
        <taxon>Batrachia</taxon>
        <taxon>Anura</taxon>
        <taxon>Neobatrachia</taxon>
        <taxon>Ranoidea</taxon>
        <taxon>Ranidae</taxon>
        <taxon>Staurois</taxon>
    </lineage>
</organism>
<dbReference type="PANTHER" id="PTHR10334">
    <property type="entry name" value="CYSTEINE-RICH SECRETORY PROTEIN-RELATED"/>
    <property type="match status" value="1"/>
</dbReference>
<accession>A0ABN9G9J0</accession>
<name>A0ABN9G9J0_9NEOB</name>
<evidence type="ECO:0000256" key="2">
    <source>
        <dbReference type="SAM" id="SignalP"/>
    </source>
</evidence>
<dbReference type="SUPFAM" id="SSF55797">
    <property type="entry name" value="PR-1-like"/>
    <property type="match status" value="1"/>
</dbReference>
<feature type="domain" description="SCP" evidence="3">
    <location>
        <begin position="24"/>
        <end position="166"/>
    </location>
</feature>
<dbReference type="InterPro" id="IPR001283">
    <property type="entry name" value="CRISP-related"/>
</dbReference>
<feature type="compositionally biased region" description="Polar residues" evidence="1">
    <location>
        <begin position="431"/>
        <end position="447"/>
    </location>
</feature>
<dbReference type="Proteomes" id="UP001162483">
    <property type="component" value="Unassembled WGS sequence"/>
</dbReference>
<dbReference type="CDD" id="cd05559">
    <property type="entry name" value="CAP_PI16_HrTT-1"/>
    <property type="match status" value="1"/>
</dbReference>
<proteinExistence type="predicted"/>
<feature type="compositionally biased region" description="Polar residues" evidence="1">
    <location>
        <begin position="461"/>
        <end position="470"/>
    </location>
</feature>
<dbReference type="PROSITE" id="PS01009">
    <property type="entry name" value="CRISP_1"/>
    <property type="match status" value="1"/>
</dbReference>
<feature type="compositionally biased region" description="Basic and acidic residues" evidence="1">
    <location>
        <begin position="375"/>
        <end position="387"/>
    </location>
</feature>
<feature type="compositionally biased region" description="Low complexity" evidence="1">
    <location>
        <begin position="291"/>
        <end position="308"/>
    </location>
</feature>
<dbReference type="InterPro" id="IPR018244">
    <property type="entry name" value="Allrgn_V5/Tpx1_CS"/>
</dbReference>
<feature type="compositionally biased region" description="Polar residues" evidence="1">
    <location>
        <begin position="388"/>
        <end position="409"/>
    </location>
</feature>
<feature type="compositionally biased region" description="Polar residues" evidence="1">
    <location>
        <begin position="243"/>
        <end position="256"/>
    </location>
</feature>
<sequence length="659" mass="72632">MGRYRHLHPLLLCLPLLISALSNKEKKLIVDKHNVYRSQTDPPAANMRALSWDSTLEELATSYAAKCIWEHNEQRGLRGENLFLMSGSRMDVDMGLADWYNERDFYNFTADTCQEGQMCGHYTQVVWAETQRVGCGEQFCEKMEGFEHANMHFLVCNYEPPGNFQGQRAYKVGAPCSACPETHSCKESLCVDLDKEPKESSTDLPDTSSEPAPESVPELALYTIMMAPYTITISPDTVPMAPDTTSELGPDTTSQLIPEKQLESSSDKTVLEADITTAKSESDPTPPPVPTTTLSSTIPTTRSSTTTSDQILDLTPSGPEDSSIGYPQTPEDSSPQIALGTTDDDDRSILPATAIEHTSLDQGARHSNANTPPTEKQKDDRIPEESGRQSYTDSSLTTTRSSGDNTVSTKTDKILESISIVPPTPERPSISLGSPSPSKTISDQTFSKDGLNTGDVPTMATIGTASSSSKKVLDEDVSVLVDKDHPKDSPVQATPKPLQLLMPPSKDLNKGQKDQKNPYSDPRTAQKLKKEKEKSKQKANVSFFPKKDLLKPKFFSKGVKWGFKSGFSERSYFGNHVYSPGFGQAHRPLCPYPCLKPPSTFPLYNNNIASPGGDQHHKDWSSYKAITKKPCKLFGYKRGVYSLYLPSKNMEENLTKPKS</sequence>
<feature type="compositionally biased region" description="Basic and acidic residues" evidence="1">
    <location>
        <begin position="507"/>
        <end position="516"/>
    </location>
</feature>
<dbReference type="InterPro" id="IPR035940">
    <property type="entry name" value="CAP_sf"/>
</dbReference>
<keyword evidence="5" id="KW-1185">Reference proteome</keyword>
<dbReference type="EMBL" id="CATNWA010017941">
    <property type="protein sequence ID" value="CAI9604173.1"/>
    <property type="molecule type" value="Genomic_DNA"/>
</dbReference>
<feature type="signal peptide" evidence="2">
    <location>
        <begin position="1"/>
        <end position="22"/>
    </location>
</feature>
<gene>
    <name evidence="4" type="ORF">SPARVUS_LOCUS13423475</name>
</gene>
<feature type="compositionally biased region" description="Polar residues" evidence="1">
    <location>
        <begin position="365"/>
        <end position="374"/>
    </location>
</feature>
<protein>
    <recommendedName>
        <fullName evidence="3">SCP domain-containing protein</fullName>
    </recommendedName>
</protein>
<dbReference type="Gene3D" id="3.40.33.10">
    <property type="entry name" value="CAP"/>
    <property type="match status" value="1"/>
</dbReference>
<evidence type="ECO:0000313" key="5">
    <source>
        <dbReference type="Proteomes" id="UP001162483"/>
    </source>
</evidence>
<evidence type="ECO:0000256" key="1">
    <source>
        <dbReference type="SAM" id="MobiDB-lite"/>
    </source>
</evidence>
<feature type="region of interest" description="Disordered" evidence="1">
    <location>
        <begin position="237"/>
        <end position="537"/>
    </location>
</feature>
<evidence type="ECO:0000259" key="3">
    <source>
        <dbReference type="SMART" id="SM00198"/>
    </source>
</evidence>
<comment type="caution">
    <text evidence="4">The sequence shown here is derived from an EMBL/GenBank/DDBJ whole genome shotgun (WGS) entry which is preliminary data.</text>
</comment>
<dbReference type="InterPro" id="IPR014044">
    <property type="entry name" value="CAP_dom"/>
</dbReference>
<keyword evidence="2" id="KW-0732">Signal</keyword>
<dbReference type="Pfam" id="PF00188">
    <property type="entry name" value="CAP"/>
    <property type="match status" value="1"/>
</dbReference>
<feature type="compositionally biased region" description="Basic and acidic residues" evidence="1">
    <location>
        <begin position="260"/>
        <end position="271"/>
    </location>
</feature>
<reference evidence="4" key="1">
    <citation type="submission" date="2023-05" db="EMBL/GenBank/DDBJ databases">
        <authorList>
            <person name="Stuckert A."/>
        </authorList>
    </citation>
    <scope>NUCLEOTIDE SEQUENCE</scope>
</reference>
<feature type="region of interest" description="Disordered" evidence="1">
    <location>
        <begin position="196"/>
        <end position="215"/>
    </location>
</feature>
<evidence type="ECO:0000313" key="4">
    <source>
        <dbReference type="EMBL" id="CAI9604173.1"/>
    </source>
</evidence>
<feature type="chain" id="PRO_5046454437" description="SCP domain-containing protein" evidence="2">
    <location>
        <begin position="23"/>
        <end position="659"/>
    </location>
</feature>